<evidence type="ECO:0000313" key="2">
    <source>
        <dbReference type="EMBL" id="KAF2247875.1"/>
    </source>
</evidence>
<sequence>MAARHARCHEGRHEAPAGLRSVTKHCARGVSSVERQARSRRRRMRPWREAVQCRSAISYSAATPGLQVIGAPATVRGERDGERRGGERRPASERLGSAGGRPPRCMPPPPTLGV</sequence>
<keyword evidence="3" id="KW-1185">Reference proteome</keyword>
<evidence type="ECO:0000313" key="3">
    <source>
        <dbReference type="Proteomes" id="UP000800094"/>
    </source>
</evidence>
<gene>
    <name evidence="2" type="ORF">BU26DRAFT_505659</name>
</gene>
<evidence type="ECO:0000256" key="1">
    <source>
        <dbReference type="SAM" id="MobiDB-lite"/>
    </source>
</evidence>
<feature type="region of interest" description="Disordered" evidence="1">
    <location>
        <begin position="27"/>
        <end position="46"/>
    </location>
</feature>
<organism evidence="2 3">
    <name type="scientific">Trematosphaeria pertusa</name>
    <dbReference type="NCBI Taxonomy" id="390896"/>
    <lineage>
        <taxon>Eukaryota</taxon>
        <taxon>Fungi</taxon>
        <taxon>Dikarya</taxon>
        <taxon>Ascomycota</taxon>
        <taxon>Pezizomycotina</taxon>
        <taxon>Dothideomycetes</taxon>
        <taxon>Pleosporomycetidae</taxon>
        <taxon>Pleosporales</taxon>
        <taxon>Massarineae</taxon>
        <taxon>Trematosphaeriaceae</taxon>
        <taxon>Trematosphaeria</taxon>
    </lineage>
</organism>
<feature type="region of interest" description="Disordered" evidence="1">
    <location>
        <begin position="70"/>
        <end position="114"/>
    </location>
</feature>
<protein>
    <submittedName>
        <fullName evidence="2">Uncharacterized protein</fullName>
    </submittedName>
</protein>
<feature type="compositionally biased region" description="Pro residues" evidence="1">
    <location>
        <begin position="104"/>
        <end position="114"/>
    </location>
</feature>
<dbReference type="RefSeq" id="XP_033682879.1">
    <property type="nucleotide sequence ID" value="XM_033826862.1"/>
</dbReference>
<dbReference type="AlphaFoldDB" id="A0A6A6IBC4"/>
<reference evidence="2" key="1">
    <citation type="journal article" date="2020" name="Stud. Mycol.">
        <title>101 Dothideomycetes genomes: a test case for predicting lifestyles and emergence of pathogens.</title>
        <authorList>
            <person name="Haridas S."/>
            <person name="Albert R."/>
            <person name="Binder M."/>
            <person name="Bloem J."/>
            <person name="Labutti K."/>
            <person name="Salamov A."/>
            <person name="Andreopoulos B."/>
            <person name="Baker S."/>
            <person name="Barry K."/>
            <person name="Bills G."/>
            <person name="Bluhm B."/>
            <person name="Cannon C."/>
            <person name="Castanera R."/>
            <person name="Culley D."/>
            <person name="Daum C."/>
            <person name="Ezra D."/>
            <person name="Gonzalez J."/>
            <person name="Henrissat B."/>
            <person name="Kuo A."/>
            <person name="Liang C."/>
            <person name="Lipzen A."/>
            <person name="Lutzoni F."/>
            <person name="Magnuson J."/>
            <person name="Mondo S."/>
            <person name="Nolan M."/>
            <person name="Ohm R."/>
            <person name="Pangilinan J."/>
            <person name="Park H.-J."/>
            <person name="Ramirez L."/>
            <person name="Alfaro M."/>
            <person name="Sun H."/>
            <person name="Tritt A."/>
            <person name="Yoshinaga Y."/>
            <person name="Zwiers L.-H."/>
            <person name="Turgeon B."/>
            <person name="Goodwin S."/>
            <person name="Spatafora J."/>
            <person name="Crous P."/>
            <person name="Grigoriev I."/>
        </authorList>
    </citation>
    <scope>NUCLEOTIDE SEQUENCE</scope>
    <source>
        <strain evidence="2">CBS 122368</strain>
    </source>
</reference>
<accession>A0A6A6IBC4</accession>
<proteinExistence type="predicted"/>
<name>A0A6A6IBC4_9PLEO</name>
<dbReference type="Proteomes" id="UP000800094">
    <property type="component" value="Unassembled WGS sequence"/>
</dbReference>
<feature type="compositionally biased region" description="Basic and acidic residues" evidence="1">
    <location>
        <begin position="76"/>
        <end position="92"/>
    </location>
</feature>
<dbReference type="GeneID" id="54580192"/>
<dbReference type="EMBL" id="ML987196">
    <property type="protein sequence ID" value="KAF2247875.1"/>
    <property type="molecule type" value="Genomic_DNA"/>
</dbReference>